<dbReference type="EC" id="1.3.5.2" evidence="11"/>
<feature type="binding site" evidence="11">
    <location>
        <position position="65"/>
    </location>
    <ligand>
        <name>substrate</name>
    </ligand>
</feature>
<dbReference type="AlphaFoldDB" id="A0A4R3YWK8"/>
<feature type="binding site" evidence="11">
    <location>
        <position position="244"/>
    </location>
    <ligand>
        <name>FMN</name>
        <dbReference type="ChEBI" id="CHEBI:58210"/>
    </ligand>
</feature>
<dbReference type="RefSeq" id="WP_132141149.1">
    <property type="nucleotide sequence ID" value="NZ_SMCS01000001.1"/>
</dbReference>
<evidence type="ECO:0000256" key="1">
    <source>
        <dbReference type="ARBA" id="ARBA00003125"/>
    </source>
</evidence>
<organism evidence="13 14">
    <name type="scientific">Luteibacter rhizovicinus</name>
    <dbReference type="NCBI Taxonomy" id="242606"/>
    <lineage>
        <taxon>Bacteria</taxon>
        <taxon>Pseudomonadati</taxon>
        <taxon>Pseudomonadota</taxon>
        <taxon>Gammaproteobacteria</taxon>
        <taxon>Lysobacterales</taxon>
        <taxon>Rhodanobacteraceae</taxon>
        <taxon>Luteibacter</taxon>
    </lineage>
</organism>
<proteinExistence type="inferred from homology"/>
<evidence type="ECO:0000256" key="4">
    <source>
        <dbReference type="ARBA" id="ARBA00005359"/>
    </source>
</evidence>
<keyword evidence="9 11" id="KW-0472">Membrane</keyword>
<feature type="binding site" evidence="11">
    <location>
        <begin position="110"/>
        <end position="114"/>
    </location>
    <ligand>
        <name>substrate</name>
    </ligand>
</feature>
<evidence type="ECO:0000256" key="5">
    <source>
        <dbReference type="ARBA" id="ARBA00022630"/>
    </source>
</evidence>
<keyword evidence="6 11" id="KW-0288">FMN</keyword>
<keyword evidence="11" id="KW-1003">Cell membrane</keyword>
<dbReference type="GO" id="GO:0005737">
    <property type="term" value="C:cytoplasm"/>
    <property type="evidence" value="ECO:0007669"/>
    <property type="project" value="InterPro"/>
</dbReference>
<feature type="binding site" evidence="11">
    <location>
        <position position="85"/>
    </location>
    <ligand>
        <name>FMN</name>
        <dbReference type="ChEBI" id="CHEBI:58210"/>
    </ligand>
</feature>
<comment type="caution">
    <text evidence="13">The sequence shown here is derived from an EMBL/GenBank/DDBJ whole genome shotgun (WGS) entry which is preliminary data.</text>
</comment>
<dbReference type="NCBIfam" id="NF003645">
    <property type="entry name" value="PRK05286.1-2"/>
    <property type="match status" value="1"/>
</dbReference>
<dbReference type="PANTHER" id="PTHR48109">
    <property type="entry name" value="DIHYDROOROTATE DEHYDROGENASE (QUINONE), MITOCHONDRIAL-RELATED"/>
    <property type="match status" value="1"/>
</dbReference>
<feature type="binding site" evidence="11">
    <location>
        <position position="176"/>
    </location>
    <ligand>
        <name>substrate</name>
    </ligand>
</feature>
<comment type="function">
    <text evidence="1 11">Catalyzes the conversion of dihydroorotate to orotate with quinone as electron acceptor.</text>
</comment>
<evidence type="ECO:0000256" key="8">
    <source>
        <dbReference type="ARBA" id="ARBA00023002"/>
    </source>
</evidence>
<keyword evidence="5 11" id="KW-0285">Flavoprotein</keyword>
<evidence type="ECO:0000256" key="10">
    <source>
        <dbReference type="ARBA" id="ARBA00048639"/>
    </source>
</evidence>
<dbReference type="NCBIfam" id="NF003646">
    <property type="entry name" value="PRK05286.1-4"/>
    <property type="match status" value="1"/>
</dbReference>
<feature type="binding site" evidence="11">
    <location>
        <begin position="61"/>
        <end position="65"/>
    </location>
    <ligand>
        <name>FMN</name>
        <dbReference type="ChEBI" id="CHEBI:58210"/>
    </ligand>
</feature>
<evidence type="ECO:0000313" key="13">
    <source>
        <dbReference type="EMBL" id="TCV97061.1"/>
    </source>
</evidence>
<evidence type="ECO:0000256" key="7">
    <source>
        <dbReference type="ARBA" id="ARBA00022975"/>
    </source>
</evidence>
<dbReference type="NCBIfam" id="NF003652">
    <property type="entry name" value="PRK05286.2-5"/>
    <property type="match status" value="1"/>
</dbReference>
<dbReference type="UniPathway" id="UPA00070">
    <property type="reaction ID" value="UER00946"/>
</dbReference>
<dbReference type="InterPro" id="IPR005720">
    <property type="entry name" value="Dihydroorotate_DH_cat"/>
</dbReference>
<feature type="binding site" evidence="11">
    <location>
        <position position="267"/>
    </location>
    <ligand>
        <name>FMN</name>
        <dbReference type="ChEBI" id="CHEBI:58210"/>
    </ligand>
</feature>
<comment type="catalytic activity">
    <reaction evidence="10 11">
        <text>(S)-dihydroorotate + a quinone = orotate + a quinol</text>
        <dbReference type="Rhea" id="RHEA:30187"/>
        <dbReference type="ChEBI" id="CHEBI:24646"/>
        <dbReference type="ChEBI" id="CHEBI:30839"/>
        <dbReference type="ChEBI" id="CHEBI:30864"/>
        <dbReference type="ChEBI" id="CHEBI:132124"/>
        <dbReference type="EC" id="1.3.5.2"/>
    </reaction>
</comment>
<evidence type="ECO:0000259" key="12">
    <source>
        <dbReference type="Pfam" id="PF01180"/>
    </source>
</evidence>
<keyword evidence="8 11" id="KW-0560">Oxidoreductase</keyword>
<accession>A0A4R3YWK8</accession>
<dbReference type="SUPFAM" id="SSF51395">
    <property type="entry name" value="FMN-linked oxidoreductases"/>
    <property type="match status" value="1"/>
</dbReference>
<keyword evidence="14" id="KW-1185">Reference proteome</keyword>
<comment type="pathway">
    <text evidence="3 11">Pyrimidine metabolism; UMP biosynthesis via de novo pathway; orotate from (S)-dihydroorotate (quinone route): step 1/1.</text>
</comment>
<dbReference type="Pfam" id="PF01180">
    <property type="entry name" value="DHO_dh"/>
    <property type="match status" value="1"/>
</dbReference>
<dbReference type="OrthoDB" id="9802377at2"/>
<dbReference type="GO" id="GO:0044205">
    <property type="term" value="P:'de novo' UMP biosynthetic process"/>
    <property type="evidence" value="ECO:0007669"/>
    <property type="project" value="UniProtKB-UniRule"/>
</dbReference>
<feature type="binding site" evidence="11">
    <location>
        <position position="216"/>
    </location>
    <ligand>
        <name>FMN</name>
        <dbReference type="ChEBI" id="CHEBI:58210"/>
    </ligand>
</feature>
<dbReference type="InterPro" id="IPR050074">
    <property type="entry name" value="DHO_dehydrogenase"/>
</dbReference>
<dbReference type="Gene3D" id="3.20.20.70">
    <property type="entry name" value="Aldolase class I"/>
    <property type="match status" value="1"/>
</dbReference>
<comment type="subunit">
    <text evidence="11">Monomer.</text>
</comment>
<dbReference type="PIRSF" id="PIRSF000164">
    <property type="entry name" value="DHO_oxidase"/>
    <property type="match status" value="1"/>
</dbReference>
<dbReference type="PANTHER" id="PTHR48109:SF4">
    <property type="entry name" value="DIHYDROOROTATE DEHYDROGENASE (QUINONE), MITOCHONDRIAL"/>
    <property type="match status" value="1"/>
</dbReference>
<evidence type="ECO:0000256" key="9">
    <source>
        <dbReference type="ARBA" id="ARBA00023136"/>
    </source>
</evidence>
<dbReference type="InterPro" id="IPR012135">
    <property type="entry name" value="Dihydroorotate_DH_1_2"/>
</dbReference>
<evidence type="ECO:0000256" key="6">
    <source>
        <dbReference type="ARBA" id="ARBA00022643"/>
    </source>
</evidence>
<dbReference type="PROSITE" id="PS00912">
    <property type="entry name" value="DHODEHASE_2"/>
    <property type="match status" value="1"/>
</dbReference>
<evidence type="ECO:0000256" key="11">
    <source>
        <dbReference type="HAMAP-Rule" id="MF_00225"/>
    </source>
</evidence>
<dbReference type="Proteomes" id="UP000295645">
    <property type="component" value="Unassembled WGS sequence"/>
</dbReference>
<evidence type="ECO:0000256" key="2">
    <source>
        <dbReference type="ARBA" id="ARBA00004370"/>
    </source>
</evidence>
<evidence type="ECO:0000313" key="14">
    <source>
        <dbReference type="Proteomes" id="UP000295645"/>
    </source>
</evidence>
<evidence type="ECO:0000256" key="3">
    <source>
        <dbReference type="ARBA" id="ARBA00005161"/>
    </source>
</evidence>
<feature type="domain" description="Dihydroorotate dehydrogenase catalytic" evidence="12">
    <location>
        <begin position="44"/>
        <end position="336"/>
    </location>
</feature>
<dbReference type="InterPro" id="IPR001295">
    <property type="entry name" value="Dihydroorotate_DH_CS"/>
</dbReference>
<dbReference type="InterPro" id="IPR013785">
    <property type="entry name" value="Aldolase_TIM"/>
</dbReference>
<protein>
    <recommendedName>
        <fullName evidence="11">Dihydroorotate dehydrogenase (quinone)</fullName>
        <ecNumber evidence="11">1.3.5.2</ecNumber>
    </recommendedName>
    <alternativeName>
        <fullName evidence="11">DHOdehase</fullName>
        <shortName evidence="11">DHOD</shortName>
        <shortName evidence="11">DHODase</shortName>
    </alternativeName>
    <alternativeName>
        <fullName evidence="11">Dihydroorotate oxidase</fullName>
    </alternativeName>
</protein>
<dbReference type="HAMAP" id="MF_00225">
    <property type="entry name" value="DHO_dh_type2"/>
    <property type="match status" value="1"/>
</dbReference>
<comment type="subcellular location">
    <subcellularLocation>
        <location evidence="11">Cell membrane</location>
        <topology evidence="11">Peripheral membrane protein</topology>
    </subcellularLocation>
    <subcellularLocation>
        <location evidence="2">Membrane</location>
    </subcellularLocation>
</comment>
<reference evidence="13 14" key="1">
    <citation type="submission" date="2019-03" db="EMBL/GenBank/DDBJ databases">
        <title>Above-ground endophytic microbial communities from plants in different locations in the United States.</title>
        <authorList>
            <person name="Frank C."/>
        </authorList>
    </citation>
    <scope>NUCLEOTIDE SEQUENCE [LARGE SCALE GENOMIC DNA]</scope>
    <source>
        <strain evidence="13 14">LP_13_YM</strain>
    </source>
</reference>
<dbReference type="NCBIfam" id="NF003644">
    <property type="entry name" value="PRK05286.1-1"/>
    <property type="match status" value="1"/>
</dbReference>
<dbReference type="GO" id="GO:0005886">
    <property type="term" value="C:plasma membrane"/>
    <property type="evidence" value="ECO:0007669"/>
    <property type="project" value="UniProtKB-SubCell"/>
</dbReference>
<dbReference type="InterPro" id="IPR005719">
    <property type="entry name" value="Dihydroorotate_DH_2"/>
</dbReference>
<sequence>MYELIRPLLFALDAETAHGLTLYASDVAQRSGLSGLIAKPPAALPVHVFGIDFPNPVGLAAGLDKNADHLDGLAALGFGFVEVGTVTPRPQTGNDKPRMFRLPAHEAVINRLGFNNAGVDALVRNVQRASFGGVLGINIGKNKDTPNERAVDDYLHCLERVYPLASYVTVNISSPNTQGLRDLQEEETLRRFIGTLRDAQERLASQHGARKPMLLKIAPDLSETELDAIAEVLLSAGVDGVICTNTTIARDAVAGDPYAGETGGLSGRPLFERSTDVLRGMSRRLAGKIGIVGVGGILDGDGAATKIAAGASLVQLYSGLVYRGPKLIAEAVEEIRRQQQADA</sequence>
<gene>
    <name evidence="11" type="primary">pyrD</name>
    <name evidence="13" type="ORF">EC912_10155</name>
</gene>
<feature type="binding site" evidence="11">
    <location>
        <begin position="317"/>
        <end position="318"/>
    </location>
    <ligand>
        <name>FMN</name>
        <dbReference type="ChEBI" id="CHEBI:58210"/>
    </ligand>
</feature>
<name>A0A4R3YWK8_9GAMM</name>
<feature type="binding site" evidence="11">
    <location>
        <begin position="245"/>
        <end position="246"/>
    </location>
    <ligand>
        <name>substrate</name>
    </ligand>
</feature>
<comment type="cofactor">
    <cofactor evidence="11">
        <name>FMN</name>
        <dbReference type="ChEBI" id="CHEBI:58210"/>
    </cofactor>
    <text evidence="11">Binds 1 FMN per subunit.</text>
</comment>
<dbReference type="GO" id="GO:0106430">
    <property type="term" value="F:dihydroorotate dehydrogenase (quinone) activity"/>
    <property type="evidence" value="ECO:0007669"/>
    <property type="project" value="UniProtKB-EC"/>
</dbReference>
<dbReference type="CDD" id="cd04738">
    <property type="entry name" value="DHOD_2_like"/>
    <property type="match status" value="1"/>
</dbReference>
<dbReference type="EMBL" id="SMCS01000001">
    <property type="protein sequence ID" value="TCV97061.1"/>
    <property type="molecule type" value="Genomic_DNA"/>
</dbReference>
<dbReference type="NCBIfam" id="TIGR01036">
    <property type="entry name" value="pyrD_sub2"/>
    <property type="match status" value="1"/>
</dbReference>
<feature type="binding site" evidence="11">
    <location>
        <position position="296"/>
    </location>
    <ligand>
        <name>FMN</name>
        <dbReference type="ChEBI" id="CHEBI:58210"/>
    </ligand>
</feature>
<feature type="active site" description="Nucleophile" evidence="11">
    <location>
        <position position="174"/>
    </location>
</feature>
<dbReference type="GO" id="GO:0006207">
    <property type="term" value="P:'de novo' pyrimidine nucleobase biosynthetic process"/>
    <property type="evidence" value="ECO:0007669"/>
    <property type="project" value="UniProtKB-UniRule"/>
</dbReference>
<feature type="binding site" evidence="11">
    <location>
        <position position="171"/>
    </location>
    <ligand>
        <name>substrate</name>
    </ligand>
</feature>
<keyword evidence="7 11" id="KW-0665">Pyrimidine biosynthesis</keyword>
<comment type="similarity">
    <text evidence="4 11">Belongs to the dihydroorotate dehydrogenase family. Type 2 subfamily.</text>
</comment>
<feature type="binding site" evidence="11">
    <location>
        <position position="171"/>
    </location>
    <ligand>
        <name>FMN</name>
        <dbReference type="ChEBI" id="CHEBI:58210"/>
    </ligand>
</feature>
<dbReference type="PROSITE" id="PS00911">
    <property type="entry name" value="DHODEHASE_1"/>
    <property type="match status" value="1"/>
</dbReference>
<feature type="binding site" evidence="11">
    <location>
        <position position="138"/>
    </location>
    <ligand>
        <name>FMN</name>
        <dbReference type="ChEBI" id="CHEBI:58210"/>
    </ligand>
</feature>